<dbReference type="AlphaFoldDB" id="A0A0F4GGN0"/>
<organism evidence="1 2">
    <name type="scientific">Zymoseptoria brevis</name>
    <dbReference type="NCBI Taxonomy" id="1047168"/>
    <lineage>
        <taxon>Eukaryota</taxon>
        <taxon>Fungi</taxon>
        <taxon>Dikarya</taxon>
        <taxon>Ascomycota</taxon>
        <taxon>Pezizomycotina</taxon>
        <taxon>Dothideomycetes</taxon>
        <taxon>Dothideomycetidae</taxon>
        <taxon>Mycosphaerellales</taxon>
        <taxon>Mycosphaerellaceae</taxon>
        <taxon>Zymoseptoria</taxon>
    </lineage>
</organism>
<reference evidence="1 2" key="1">
    <citation type="submission" date="2015-03" db="EMBL/GenBank/DDBJ databases">
        <title>RNA-seq based gene annotation and comparative genomics of four Zymoseptoria species reveal species-specific pathogenicity related genes and transposable element activity.</title>
        <authorList>
            <person name="Grandaubert J."/>
            <person name="Bhattacharyya A."/>
            <person name="Stukenbrock E.H."/>
        </authorList>
    </citation>
    <scope>NUCLEOTIDE SEQUENCE [LARGE SCALE GENOMIC DNA]</scope>
    <source>
        <strain evidence="1 2">Zb18110</strain>
    </source>
</reference>
<gene>
    <name evidence="1" type="ORF">TI39_contig613g00013</name>
</gene>
<dbReference type="EMBL" id="LAFY01000605">
    <property type="protein sequence ID" value="KJX96604.1"/>
    <property type="molecule type" value="Genomic_DNA"/>
</dbReference>
<evidence type="ECO:0000313" key="2">
    <source>
        <dbReference type="Proteomes" id="UP000033647"/>
    </source>
</evidence>
<evidence type="ECO:0000313" key="1">
    <source>
        <dbReference type="EMBL" id="KJX96604.1"/>
    </source>
</evidence>
<name>A0A0F4GGN0_9PEZI</name>
<protein>
    <submittedName>
        <fullName evidence="1">Uncharacterized protein</fullName>
    </submittedName>
</protein>
<dbReference type="OrthoDB" id="62952at2759"/>
<sequence length="213" mass="24611">MPQSTQMTDDNAPALSREHEVFRFMDLAPELRELCYFHACCPFPPIETDAINNTSNRVHIPSIAQLSRTTRKEALAVFYRNREVVISLHCRRNIDRAMKWAKAWGDSSYMSSAIVISGTMSKCSNDWYQLRVSCSRDQAQFRVEVRTHLEEHSNKQCLAMRDGVARHLERETADKQQEFERGRLNSKNLLGVLTVVLRLSARYLTEETQPGEF</sequence>
<keyword evidence="2" id="KW-1185">Reference proteome</keyword>
<comment type="caution">
    <text evidence="1">The sequence shown here is derived from an EMBL/GenBank/DDBJ whole genome shotgun (WGS) entry which is preliminary data.</text>
</comment>
<accession>A0A0F4GGN0</accession>
<proteinExistence type="predicted"/>
<dbReference type="Proteomes" id="UP000033647">
    <property type="component" value="Unassembled WGS sequence"/>
</dbReference>